<proteinExistence type="predicted"/>
<name>A0A4U9U438_SERFO</name>
<reference evidence="1" key="1">
    <citation type="submission" date="2019-05" db="EMBL/GenBank/DDBJ databases">
        <authorList>
            <consortium name="Pathogen Informatics"/>
        </authorList>
    </citation>
    <scope>NUCLEOTIDE SEQUENCE [LARGE SCALE GENOMIC DNA]</scope>
    <source>
        <strain evidence="1">NCTC12965</strain>
    </source>
</reference>
<accession>A0A4U9U438</accession>
<dbReference type="AlphaFoldDB" id="A0A4U9U438"/>
<organism evidence="1">
    <name type="scientific">Serratia fonticola</name>
    <dbReference type="NCBI Taxonomy" id="47917"/>
    <lineage>
        <taxon>Bacteria</taxon>
        <taxon>Pseudomonadati</taxon>
        <taxon>Pseudomonadota</taxon>
        <taxon>Gammaproteobacteria</taxon>
        <taxon>Enterobacterales</taxon>
        <taxon>Yersiniaceae</taxon>
        <taxon>Serratia</taxon>
    </lineage>
</organism>
<dbReference type="EMBL" id="CABEEZ010000033">
    <property type="protein sequence ID" value="VTR23754.1"/>
    <property type="molecule type" value="Genomic_DNA"/>
</dbReference>
<dbReference type="InterPro" id="IPR015947">
    <property type="entry name" value="PUA-like_sf"/>
</dbReference>
<gene>
    <name evidence="1" type="ORF">NCTC12965_01851</name>
</gene>
<evidence type="ECO:0000313" key="1">
    <source>
        <dbReference type="EMBL" id="VTR23754.1"/>
    </source>
</evidence>
<sequence>MTIIKIRYPGAIAWPFGDSAEMADELADLVIKGVKTATCCSLSSFKNEEEITNDRRLQHYP</sequence>
<dbReference type="Gene3D" id="3.10.400.10">
    <property type="entry name" value="Sulfate adenylyltransferase"/>
    <property type="match status" value="1"/>
</dbReference>
<protein>
    <submittedName>
        <fullName evidence="1">Uncharacterized protein</fullName>
    </submittedName>
</protein>
<dbReference type="SUPFAM" id="SSF88697">
    <property type="entry name" value="PUA domain-like"/>
    <property type="match status" value="1"/>
</dbReference>